<accession>A0ABP8DNB9</accession>
<dbReference type="InterPro" id="IPR000277">
    <property type="entry name" value="Cys/Met-Metab_PyrdxlP-dep_enz"/>
</dbReference>
<dbReference type="EMBL" id="BAABAT010000039">
    <property type="protein sequence ID" value="GAA4260202.1"/>
    <property type="molecule type" value="Genomic_DNA"/>
</dbReference>
<dbReference type="Pfam" id="PF01053">
    <property type="entry name" value="Cys_Met_Meta_PP"/>
    <property type="match status" value="1"/>
</dbReference>
<evidence type="ECO:0000256" key="4">
    <source>
        <dbReference type="RuleBase" id="RU362118"/>
    </source>
</evidence>
<dbReference type="InterPro" id="IPR015421">
    <property type="entry name" value="PyrdxlP-dep_Trfase_major"/>
</dbReference>
<dbReference type="PIRSF" id="PIRSF001434">
    <property type="entry name" value="CGS"/>
    <property type="match status" value="1"/>
</dbReference>
<sequence>MSVIDHLVAGPEVRGVVADDQRLTGDDTGAMAIEEAPRPSMTRLLHPHVEQRPGGVPVTTPVYQTSTYELPRTPEAAHIASAVAPSGYYTRYGSPNNAEAEAMLAGLDGAERALLLGSGMAAVSAALLSNVRAGARVVAQTNHYTAALTLLRDVLPSFGVDVALVPQESLQDAVDDSVDVVYAETPVNPAMVLTDLAAVRSAAPRALLVVDNTFATPYNTRPLDLGADLVVQSATKYLNGHSDVTAGVVTGRAELIDRAWETARVLGPTCHPFEAWLLARGLRTFPLRMARHNASGHAVAEALAAHPRVAAVHYPGLPTHPQHDLARRQMSGFGGMLAFTVESPEAALSVLQHTTLARNAVSLGGTETLITHPASLIFAHGGTADTVDAALLRVSVGLEEPEDIIADLTQALDHR</sequence>
<name>A0ABP8DNB9_9ACTN</name>
<dbReference type="Proteomes" id="UP001500620">
    <property type="component" value="Unassembled WGS sequence"/>
</dbReference>
<dbReference type="InterPro" id="IPR015422">
    <property type="entry name" value="PyrdxlP-dep_Trfase_small"/>
</dbReference>
<dbReference type="Gene3D" id="3.90.1150.10">
    <property type="entry name" value="Aspartate Aminotransferase, domain 1"/>
    <property type="match status" value="1"/>
</dbReference>
<evidence type="ECO:0000256" key="2">
    <source>
        <dbReference type="ARBA" id="ARBA00009077"/>
    </source>
</evidence>
<evidence type="ECO:0000256" key="3">
    <source>
        <dbReference type="ARBA" id="ARBA00022898"/>
    </source>
</evidence>
<gene>
    <name evidence="5" type="primary">megL_2</name>
    <name evidence="5" type="ORF">GCM10022255_087940</name>
</gene>
<dbReference type="PANTHER" id="PTHR11808">
    <property type="entry name" value="TRANS-SULFURATION ENZYME FAMILY MEMBER"/>
    <property type="match status" value="1"/>
</dbReference>
<evidence type="ECO:0000313" key="6">
    <source>
        <dbReference type="Proteomes" id="UP001500620"/>
    </source>
</evidence>
<keyword evidence="3 4" id="KW-0663">Pyridoxal phosphate</keyword>
<protein>
    <submittedName>
        <fullName evidence="5">Methionine gamma-lyase</fullName>
    </submittedName>
</protein>
<dbReference type="SUPFAM" id="SSF53383">
    <property type="entry name" value="PLP-dependent transferases"/>
    <property type="match status" value="1"/>
</dbReference>
<organism evidence="5 6">
    <name type="scientific">Dactylosporangium darangshiense</name>
    <dbReference type="NCBI Taxonomy" id="579108"/>
    <lineage>
        <taxon>Bacteria</taxon>
        <taxon>Bacillati</taxon>
        <taxon>Actinomycetota</taxon>
        <taxon>Actinomycetes</taxon>
        <taxon>Micromonosporales</taxon>
        <taxon>Micromonosporaceae</taxon>
        <taxon>Dactylosporangium</taxon>
    </lineage>
</organism>
<evidence type="ECO:0000256" key="1">
    <source>
        <dbReference type="ARBA" id="ARBA00001933"/>
    </source>
</evidence>
<comment type="cofactor">
    <cofactor evidence="1 4">
        <name>pyridoxal 5'-phosphate</name>
        <dbReference type="ChEBI" id="CHEBI:597326"/>
    </cofactor>
</comment>
<dbReference type="PROSITE" id="PS00868">
    <property type="entry name" value="CYS_MET_METAB_PP"/>
    <property type="match status" value="1"/>
</dbReference>
<dbReference type="InterPro" id="IPR054542">
    <property type="entry name" value="Cys_met_metab_PP"/>
</dbReference>
<evidence type="ECO:0000313" key="5">
    <source>
        <dbReference type="EMBL" id="GAA4260202.1"/>
    </source>
</evidence>
<comment type="caution">
    <text evidence="5">The sequence shown here is derived from an EMBL/GenBank/DDBJ whole genome shotgun (WGS) entry which is preliminary data.</text>
</comment>
<proteinExistence type="inferred from homology"/>
<dbReference type="InterPro" id="IPR015424">
    <property type="entry name" value="PyrdxlP-dep_Trfase"/>
</dbReference>
<keyword evidence="6" id="KW-1185">Reference proteome</keyword>
<comment type="similarity">
    <text evidence="2 4">Belongs to the trans-sulfuration enzymes family.</text>
</comment>
<dbReference type="Gene3D" id="3.40.640.10">
    <property type="entry name" value="Type I PLP-dependent aspartate aminotransferase-like (Major domain)"/>
    <property type="match status" value="1"/>
</dbReference>
<reference evidence="6" key="1">
    <citation type="journal article" date="2019" name="Int. J. Syst. Evol. Microbiol.">
        <title>The Global Catalogue of Microorganisms (GCM) 10K type strain sequencing project: providing services to taxonomists for standard genome sequencing and annotation.</title>
        <authorList>
            <consortium name="The Broad Institute Genomics Platform"/>
            <consortium name="The Broad Institute Genome Sequencing Center for Infectious Disease"/>
            <person name="Wu L."/>
            <person name="Ma J."/>
        </authorList>
    </citation>
    <scope>NUCLEOTIDE SEQUENCE [LARGE SCALE GENOMIC DNA]</scope>
    <source>
        <strain evidence="6">JCM 17441</strain>
    </source>
</reference>